<feature type="transmembrane region" description="Helical" evidence="1">
    <location>
        <begin position="34"/>
        <end position="55"/>
    </location>
</feature>
<evidence type="ECO:0008006" key="4">
    <source>
        <dbReference type="Google" id="ProtNLM"/>
    </source>
</evidence>
<keyword evidence="3" id="KW-1185">Reference proteome</keyword>
<dbReference type="RefSeq" id="WP_066211182.1">
    <property type="nucleotide sequence ID" value="NZ_FNSN01000003.1"/>
</dbReference>
<evidence type="ECO:0000313" key="2">
    <source>
        <dbReference type="EMBL" id="SEB84563.1"/>
    </source>
</evidence>
<feature type="transmembrane region" description="Helical" evidence="1">
    <location>
        <begin position="61"/>
        <end position="82"/>
    </location>
</feature>
<evidence type="ECO:0000256" key="1">
    <source>
        <dbReference type="SAM" id="Phobius"/>
    </source>
</evidence>
<dbReference type="STRING" id="156980.SAMN04489745_1403"/>
<reference evidence="2 3" key="1">
    <citation type="submission" date="2016-10" db="EMBL/GenBank/DDBJ databases">
        <authorList>
            <person name="de Groot N.N."/>
        </authorList>
    </citation>
    <scope>NUCLEOTIDE SEQUENCE [LARGE SCALE GENOMIC DNA]</scope>
    <source>
        <strain evidence="2 3">DSM 10495</strain>
    </source>
</reference>
<name>A0A1H4MNK9_9MICC</name>
<organism evidence="2 3">
    <name type="scientific">Arthrobacter woluwensis</name>
    <dbReference type="NCBI Taxonomy" id="156980"/>
    <lineage>
        <taxon>Bacteria</taxon>
        <taxon>Bacillati</taxon>
        <taxon>Actinomycetota</taxon>
        <taxon>Actinomycetes</taxon>
        <taxon>Micrococcales</taxon>
        <taxon>Micrococcaceae</taxon>
        <taxon>Arthrobacter</taxon>
    </lineage>
</organism>
<feature type="transmembrane region" description="Helical" evidence="1">
    <location>
        <begin position="6"/>
        <end position="22"/>
    </location>
</feature>
<protein>
    <recommendedName>
        <fullName evidence="4">Integral membrane protein</fullName>
    </recommendedName>
</protein>
<proteinExistence type="predicted"/>
<evidence type="ECO:0000313" key="3">
    <source>
        <dbReference type="Proteomes" id="UP000182652"/>
    </source>
</evidence>
<dbReference type="Proteomes" id="UP000182652">
    <property type="component" value="Unassembled WGS sequence"/>
</dbReference>
<keyword evidence="1" id="KW-0472">Membrane</keyword>
<gene>
    <name evidence="2" type="ORF">SAMN04489745_1403</name>
</gene>
<accession>A0A1H4MNK9</accession>
<keyword evidence="1" id="KW-1133">Transmembrane helix</keyword>
<dbReference type="EMBL" id="FNSN01000003">
    <property type="protein sequence ID" value="SEB84563.1"/>
    <property type="molecule type" value="Genomic_DNA"/>
</dbReference>
<keyword evidence="1" id="KW-0812">Transmembrane</keyword>
<sequence>MLSLIIPVLLVAAVGALAWAVNRQRATVGATLPAGAGVLVTALSWIVFIAFGLGYLPGWTWLPWIGPLVLGIAASFAVSWILSSRRSAEDAKALTEILKV</sequence>
<dbReference type="AlphaFoldDB" id="A0A1H4MNK9"/>